<evidence type="ECO:0000313" key="2">
    <source>
        <dbReference type="EMBL" id="MBD8526498.1"/>
    </source>
</evidence>
<dbReference type="InterPro" id="IPR040503">
    <property type="entry name" value="TRHO_N"/>
</dbReference>
<reference evidence="2 3" key="1">
    <citation type="submission" date="2020-09" db="EMBL/GenBank/DDBJ databases">
        <title>Pseudoxanthomonas sp. CAU 1598 isolated from sand of Yaerae Beach.</title>
        <authorList>
            <person name="Kim W."/>
        </authorList>
    </citation>
    <scope>NUCLEOTIDE SEQUENCE [LARGE SCALE GENOMIC DNA]</scope>
    <source>
        <strain evidence="2 3">CAU 1598</strain>
    </source>
</reference>
<organism evidence="2 3">
    <name type="scientific">Pseudomarimonas arenosa</name>
    <dbReference type="NCBI Taxonomy" id="2774145"/>
    <lineage>
        <taxon>Bacteria</taxon>
        <taxon>Pseudomonadati</taxon>
        <taxon>Pseudomonadota</taxon>
        <taxon>Gammaproteobacteria</taxon>
        <taxon>Lysobacterales</taxon>
        <taxon>Lysobacteraceae</taxon>
        <taxon>Pseudomarimonas</taxon>
    </lineage>
</organism>
<proteinExistence type="predicted"/>
<dbReference type="SMART" id="SM00450">
    <property type="entry name" value="RHOD"/>
    <property type="match status" value="1"/>
</dbReference>
<sequence length="251" mass="27825">MSVLNIAAYHFVDLESVDQELERLQQACESHDLLGTVLVAPEGVNIFLAGGAAAVGAFVDWLRADARFAHIVIKYSHSERVPFARLRVRRKREIISFRQPHLRPVQQRAPSVDPATLKRWLDAGRDDHGRQVVLVDTRNQQEHCYGSFAAAIKLPIVKFTDLGTALEPHRADLRDKTVVSFCTGGVRCEKAALWMQEAGYGEVLQLDGGILGYFEHAGGAHYQGDCFVFDERVALKPDLSPLVDDTPIPAA</sequence>
<dbReference type="Gene3D" id="3.40.250.10">
    <property type="entry name" value="Rhodanese-like domain"/>
    <property type="match status" value="1"/>
</dbReference>
<dbReference type="Pfam" id="PF00581">
    <property type="entry name" value="Rhodanese"/>
    <property type="match status" value="1"/>
</dbReference>
<gene>
    <name evidence="2" type="ORF">IFO71_12190</name>
</gene>
<dbReference type="RefSeq" id="WP_192029919.1">
    <property type="nucleotide sequence ID" value="NZ_JACYTR010000024.1"/>
</dbReference>
<evidence type="ECO:0000259" key="1">
    <source>
        <dbReference type="PROSITE" id="PS50206"/>
    </source>
</evidence>
<comment type="caution">
    <text evidence="2">The sequence shown here is derived from an EMBL/GenBank/DDBJ whole genome shotgun (WGS) entry which is preliminary data.</text>
</comment>
<keyword evidence="3" id="KW-1185">Reference proteome</keyword>
<dbReference type="NCBIfam" id="NF003703">
    <property type="entry name" value="PRK05320.1"/>
    <property type="match status" value="1"/>
</dbReference>
<name>A0AAW3ZKK8_9GAMM</name>
<dbReference type="PANTHER" id="PTHR43268:SF3">
    <property type="entry name" value="RHODANESE-LIKE DOMAIN-CONTAINING PROTEIN 7-RELATED"/>
    <property type="match status" value="1"/>
</dbReference>
<dbReference type="EMBL" id="JACYTR010000024">
    <property type="protein sequence ID" value="MBD8526498.1"/>
    <property type="molecule type" value="Genomic_DNA"/>
</dbReference>
<dbReference type="InterPro" id="IPR001763">
    <property type="entry name" value="Rhodanese-like_dom"/>
</dbReference>
<dbReference type="PROSITE" id="PS50206">
    <property type="entry name" value="RHODANESE_3"/>
    <property type="match status" value="1"/>
</dbReference>
<dbReference type="PANTHER" id="PTHR43268">
    <property type="entry name" value="THIOSULFATE SULFURTRANSFERASE/RHODANESE-LIKE DOMAIN-CONTAINING PROTEIN 2"/>
    <property type="match status" value="1"/>
</dbReference>
<dbReference type="AlphaFoldDB" id="A0AAW3ZKK8"/>
<protein>
    <submittedName>
        <fullName evidence="2">Sulfurtransferase</fullName>
    </submittedName>
</protein>
<dbReference type="Proteomes" id="UP000613768">
    <property type="component" value="Unassembled WGS sequence"/>
</dbReference>
<accession>A0AAW3ZKK8</accession>
<dbReference type="InterPro" id="IPR020936">
    <property type="entry name" value="TrhO"/>
</dbReference>
<dbReference type="InterPro" id="IPR036873">
    <property type="entry name" value="Rhodanese-like_dom_sf"/>
</dbReference>
<evidence type="ECO:0000313" key="3">
    <source>
        <dbReference type="Proteomes" id="UP000613768"/>
    </source>
</evidence>
<dbReference type="Gene3D" id="3.30.70.100">
    <property type="match status" value="1"/>
</dbReference>
<dbReference type="SUPFAM" id="SSF52821">
    <property type="entry name" value="Rhodanese/Cell cycle control phosphatase"/>
    <property type="match status" value="1"/>
</dbReference>
<feature type="domain" description="Rhodanese" evidence="1">
    <location>
        <begin position="128"/>
        <end position="222"/>
    </location>
</feature>
<dbReference type="Pfam" id="PF17773">
    <property type="entry name" value="UPF0176_N"/>
    <property type="match status" value="1"/>
</dbReference>